<keyword evidence="4" id="KW-0410">Iron transport</keyword>
<evidence type="ECO:0000256" key="2">
    <source>
        <dbReference type="ARBA" id="ARBA00022448"/>
    </source>
</evidence>
<dbReference type="InterPro" id="IPR027417">
    <property type="entry name" value="P-loop_NTPase"/>
</dbReference>
<keyword evidence="9" id="KW-0472">Membrane</keyword>
<dbReference type="PANTHER" id="PTHR42771:SF4">
    <property type="entry name" value="IRON(3+)-HYDROXAMATE IMPORT ATP-BINDING PROTEIN FHUC"/>
    <property type="match status" value="1"/>
</dbReference>
<evidence type="ECO:0000256" key="9">
    <source>
        <dbReference type="ARBA" id="ARBA00023136"/>
    </source>
</evidence>
<dbReference type="Gene3D" id="3.40.50.300">
    <property type="entry name" value="P-loop containing nucleotide triphosphate hydrolases"/>
    <property type="match status" value="1"/>
</dbReference>
<dbReference type="AlphaFoldDB" id="A0A4P5P3I5"/>
<keyword evidence="7" id="KW-0408">Iron</keyword>
<dbReference type="OrthoDB" id="9787851at2"/>
<evidence type="ECO:0000313" key="11">
    <source>
        <dbReference type="EMBL" id="GCF92305.1"/>
    </source>
</evidence>
<dbReference type="InterPro" id="IPR017871">
    <property type="entry name" value="ABC_transporter-like_CS"/>
</dbReference>
<organism evidence="11 12">
    <name type="scientific">Enterococcus florum</name>
    <dbReference type="NCBI Taxonomy" id="2480627"/>
    <lineage>
        <taxon>Bacteria</taxon>
        <taxon>Bacillati</taxon>
        <taxon>Bacillota</taxon>
        <taxon>Bacilli</taxon>
        <taxon>Lactobacillales</taxon>
        <taxon>Enterococcaceae</taxon>
        <taxon>Enterococcus</taxon>
    </lineage>
</organism>
<keyword evidence="5" id="KW-0547">Nucleotide-binding</keyword>
<reference evidence="12" key="1">
    <citation type="submission" date="2019-02" db="EMBL/GenBank/DDBJ databases">
        <title>Draft genome sequence of Enterococcus sp. Gos25-1.</title>
        <authorList>
            <person name="Tanaka N."/>
            <person name="Shiwa Y."/>
            <person name="Fujita N."/>
        </authorList>
    </citation>
    <scope>NUCLEOTIDE SEQUENCE [LARGE SCALE GENOMIC DNA]</scope>
    <source>
        <strain evidence="12">Gos25-1</strain>
    </source>
</reference>
<dbReference type="InterPro" id="IPR003593">
    <property type="entry name" value="AAA+_ATPase"/>
</dbReference>
<dbReference type="GO" id="GO:0006826">
    <property type="term" value="P:iron ion transport"/>
    <property type="evidence" value="ECO:0007669"/>
    <property type="project" value="UniProtKB-KW"/>
</dbReference>
<evidence type="ECO:0000256" key="5">
    <source>
        <dbReference type="ARBA" id="ARBA00022741"/>
    </source>
</evidence>
<dbReference type="Pfam" id="PF00005">
    <property type="entry name" value="ABC_tran"/>
    <property type="match status" value="1"/>
</dbReference>
<comment type="subcellular location">
    <subcellularLocation>
        <location evidence="1">Cell membrane</location>
        <topology evidence="1">Peripheral membrane protein</topology>
    </subcellularLocation>
</comment>
<dbReference type="EMBL" id="BJCC01000001">
    <property type="protein sequence ID" value="GCF92305.1"/>
    <property type="molecule type" value="Genomic_DNA"/>
</dbReference>
<keyword evidence="3" id="KW-1003">Cell membrane</keyword>
<dbReference type="RefSeq" id="WP_146620819.1">
    <property type="nucleotide sequence ID" value="NZ_BJCC01000001.1"/>
</dbReference>
<dbReference type="InterPro" id="IPR051535">
    <property type="entry name" value="Siderophore_ABC-ATPase"/>
</dbReference>
<dbReference type="PROSITE" id="PS00211">
    <property type="entry name" value="ABC_TRANSPORTER_1"/>
    <property type="match status" value="1"/>
</dbReference>
<comment type="caution">
    <text evidence="11">The sequence shown here is derived from an EMBL/GenBank/DDBJ whole genome shotgun (WGS) entry which is preliminary data.</text>
</comment>
<evidence type="ECO:0000256" key="3">
    <source>
        <dbReference type="ARBA" id="ARBA00022475"/>
    </source>
</evidence>
<evidence type="ECO:0000256" key="8">
    <source>
        <dbReference type="ARBA" id="ARBA00023065"/>
    </source>
</evidence>
<sequence>MVSLNTTDLSVGYDKKIILNDVTIEIPQNKITSLIGPNGSGKSTLLKSLARILNPVKGEVMLDGENIHQMDSKMVAQKIASLSQTSAQINGLNVEEIVAYGRFPYQKGFSGLRERDHALINWALEATDLTGLRDRTLATLSGGQQQRVWIAMALAQDTDILILDEPITFLDPAHQLEILHLLTRINQQGKTILMTIHDLNHASRFSDYILGMKKGALIMQGSPEEVFTEKNMGELFDIRAHFYKTSGDSKPVLLHYDLLKGSPLG</sequence>
<dbReference type="FunFam" id="3.40.50.300:FF:000134">
    <property type="entry name" value="Iron-enterobactin ABC transporter ATP-binding protein"/>
    <property type="match status" value="1"/>
</dbReference>
<gene>
    <name evidence="11" type="primary">feuC</name>
    <name evidence="11" type="ORF">NRIC_01960</name>
</gene>
<dbReference type="CDD" id="cd03214">
    <property type="entry name" value="ABC_Iron-Siderophores_B12_Hemin"/>
    <property type="match status" value="1"/>
</dbReference>
<keyword evidence="8" id="KW-0406">Ion transport</keyword>
<evidence type="ECO:0000313" key="12">
    <source>
        <dbReference type="Proteomes" id="UP000290567"/>
    </source>
</evidence>
<dbReference type="GO" id="GO:0005886">
    <property type="term" value="C:plasma membrane"/>
    <property type="evidence" value="ECO:0007669"/>
    <property type="project" value="UniProtKB-SubCell"/>
</dbReference>
<keyword evidence="12" id="KW-1185">Reference proteome</keyword>
<protein>
    <submittedName>
        <fullName evidence="11">Iron-dicitrate ABC transporter ATP-binding protein</fullName>
    </submittedName>
</protein>
<dbReference type="GO" id="GO:0005524">
    <property type="term" value="F:ATP binding"/>
    <property type="evidence" value="ECO:0007669"/>
    <property type="project" value="UniProtKB-KW"/>
</dbReference>
<accession>A0A4P5P3I5</accession>
<evidence type="ECO:0000256" key="6">
    <source>
        <dbReference type="ARBA" id="ARBA00022840"/>
    </source>
</evidence>
<evidence type="ECO:0000256" key="4">
    <source>
        <dbReference type="ARBA" id="ARBA00022496"/>
    </source>
</evidence>
<dbReference type="PANTHER" id="PTHR42771">
    <property type="entry name" value="IRON(3+)-HYDROXAMATE IMPORT ATP-BINDING PROTEIN FHUC"/>
    <property type="match status" value="1"/>
</dbReference>
<dbReference type="SUPFAM" id="SSF52540">
    <property type="entry name" value="P-loop containing nucleoside triphosphate hydrolases"/>
    <property type="match status" value="1"/>
</dbReference>
<evidence type="ECO:0000259" key="10">
    <source>
        <dbReference type="PROSITE" id="PS50893"/>
    </source>
</evidence>
<feature type="domain" description="ABC transporter" evidence="10">
    <location>
        <begin position="4"/>
        <end position="239"/>
    </location>
</feature>
<proteinExistence type="predicted"/>
<dbReference type="PROSITE" id="PS50893">
    <property type="entry name" value="ABC_TRANSPORTER_2"/>
    <property type="match status" value="1"/>
</dbReference>
<keyword evidence="6 11" id="KW-0067">ATP-binding</keyword>
<dbReference type="Proteomes" id="UP000290567">
    <property type="component" value="Unassembled WGS sequence"/>
</dbReference>
<evidence type="ECO:0000256" key="1">
    <source>
        <dbReference type="ARBA" id="ARBA00004202"/>
    </source>
</evidence>
<dbReference type="InterPro" id="IPR003439">
    <property type="entry name" value="ABC_transporter-like_ATP-bd"/>
</dbReference>
<name>A0A4P5P3I5_9ENTE</name>
<keyword evidence="2" id="KW-0813">Transport</keyword>
<dbReference type="SMART" id="SM00382">
    <property type="entry name" value="AAA"/>
    <property type="match status" value="1"/>
</dbReference>
<evidence type="ECO:0000256" key="7">
    <source>
        <dbReference type="ARBA" id="ARBA00023004"/>
    </source>
</evidence>
<dbReference type="GO" id="GO:0016887">
    <property type="term" value="F:ATP hydrolysis activity"/>
    <property type="evidence" value="ECO:0007669"/>
    <property type="project" value="InterPro"/>
</dbReference>